<name>A0A4Z1SLZ2_GIAMU</name>
<dbReference type="EMBL" id="VDLU01000005">
    <property type="protein sequence ID" value="TNJ26560.1"/>
    <property type="molecule type" value="Genomic_DNA"/>
</dbReference>
<organism evidence="1 2">
    <name type="scientific">Giardia muris</name>
    <dbReference type="NCBI Taxonomy" id="5742"/>
    <lineage>
        <taxon>Eukaryota</taxon>
        <taxon>Metamonada</taxon>
        <taxon>Diplomonadida</taxon>
        <taxon>Hexamitidae</taxon>
        <taxon>Giardiinae</taxon>
        <taxon>Giardia</taxon>
    </lineage>
</organism>
<proteinExistence type="predicted"/>
<sequence length="469" mass="52359">MPTTSLPPAPPLAASLALQNVWLLQGEYTFEQVYGFTPGPQTFLQGTPREKACLLHHLLLAADPSLSTRFSYLRTPGTSTIRFRPSDVALFREHALEETTRLSPLAGYSPISKAHFLAFSLSNLDLFLLLSTYAVREQTKRLYHRMCQEDLPLERLATYRDRGLKVEAEQPPREYLQLLERRIYHELQLADYTAECYERVAKEMHARARDRPNLPEEQLESLVPKSYDILLKQLGELADTCKQIPRSAYACLPSMTKDSDEQRLADLAYPLLDLSSLQALQGHAGRTRPGGVNLGLLAEAARKLCSETAENEVIQTLEGSWTSLPQDLQQGTPLGTASIEGLREIEEGLLEDIRQTQAEIGRLRLQLRGTDGNKSMACETPSKSLTERIVDALSYNVLSTISSNSAPLDASKLTVGAISQSMAVSTMMRTDTLASRLRLLHEQREKETPMILLVSNAQEGVLETLLHME</sequence>
<comment type="caution">
    <text evidence="1">The sequence shown here is derived from an EMBL/GenBank/DDBJ whole genome shotgun (WGS) entry which is preliminary data.</text>
</comment>
<dbReference type="AlphaFoldDB" id="A0A4Z1SLZ2"/>
<accession>A0A4Z1SLZ2</accession>
<dbReference type="VEuPathDB" id="GiardiaDB:GMRT_16379"/>
<gene>
    <name evidence="1" type="ORF">GMRT_16379</name>
</gene>
<dbReference type="Proteomes" id="UP000315496">
    <property type="component" value="Chromosome 5"/>
</dbReference>
<keyword evidence="2" id="KW-1185">Reference proteome</keyword>
<protein>
    <submittedName>
        <fullName evidence="1">Uncharacterized protein</fullName>
    </submittedName>
</protein>
<reference evidence="1 2" key="1">
    <citation type="submission" date="2019-05" db="EMBL/GenBank/DDBJ databases">
        <title>The compact genome of Giardia muris reveals important steps in the evolution of intestinal protozoan parasites.</title>
        <authorList>
            <person name="Xu F."/>
            <person name="Jimenez-Gonzalez A."/>
            <person name="Einarsson E."/>
            <person name="Astvaldsson A."/>
            <person name="Peirasmaki D."/>
            <person name="Eckmann L."/>
            <person name="Andersson J.O."/>
            <person name="Svard S.G."/>
            <person name="Jerlstrom-Hultqvist J."/>
        </authorList>
    </citation>
    <scope>NUCLEOTIDE SEQUENCE [LARGE SCALE GENOMIC DNA]</scope>
    <source>
        <strain evidence="1 2">Roberts-Thomson</strain>
    </source>
</reference>
<evidence type="ECO:0000313" key="1">
    <source>
        <dbReference type="EMBL" id="TNJ26560.1"/>
    </source>
</evidence>
<evidence type="ECO:0000313" key="2">
    <source>
        <dbReference type="Proteomes" id="UP000315496"/>
    </source>
</evidence>